<evidence type="ECO:0000313" key="1">
    <source>
        <dbReference type="EMBL" id="JAE02675.1"/>
    </source>
</evidence>
<sequence length="67" mass="7920">MSFSQEKRATLVLLLHFGPQSFWSILWTHKFGIQSSPLCLVEFMVLFNDLERFVHWGCCDLALIRYL</sequence>
<reference evidence="1" key="1">
    <citation type="submission" date="2014-09" db="EMBL/GenBank/DDBJ databases">
        <authorList>
            <person name="Magalhaes I.L.F."/>
            <person name="Oliveira U."/>
            <person name="Santos F.R."/>
            <person name="Vidigal T.H.D.A."/>
            <person name="Brescovit A.D."/>
            <person name="Santos A.J."/>
        </authorList>
    </citation>
    <scope>NUCLEOTIDE SEQUENCE</scope>
    <source>
        <tissue evidence="1">Shoot tissue taken approximately 20 cm above the soil surface</tissue>
    </source>
</reference>
<dbReference type="AlphaFoldDB" id="A0A0A9TZP3"/>
<organism evidence="1">
    <name type="scientific">Arundo donax</name>
    <name type="common">Giant reed</name>
    <name type="synonym">Donax arundinaceus</name>
    <dbReference type="NCBI Taxonomy" id="35708"/>
    <lineage>
        <taxon>Eukaryota</taxon>
        <taxon>Viridiplantae</taxon>
        <taxon>Streptophyta</taxon>
        <taxon>Embryophyta</taxon>
        <taxon>Tracheophyta</taxon>
        <taxon>Spermatophyta</taxon>
        <taxon>Magnoliopsida</taxon>
        <taxon>Liliopsida</taxon>
        <taxon>Poales</taxon>
        <taxon>Poaceae</taxon>
        <taxon>PACMAD clade</taxon>
        <taxon>Arundinoideae</taxon>
        <taxon>Arundineae</taxon>
        <taxon>Arundo</taxon>
    </lineage>
</organism>
<protein>
    <submittedName>
        <fullName evidence="1">Similar to Callose synthase 3</fullName>
    </submittedName>
</protein>
<reference evidence="1" key="2">
    <citation type="journal article" date="2015" name="Data Brief">
        <title>Shoot transcriptome of the giant reed, Arundo donax.</title>
        <authorList>
            <person name="Barrero R.A."/>
            <person name="Guerrero F.D."/>
            <person name="Moolhuijzen P."/>
            <person name="Goolsby J.A."/>
            <person name="Tidwell J."/>
            <person name="Bellgard S.E."/>
            <person name="Bellgard M.I."/>
        </authorList>
    </citation>
    <scope>NUCLEOTIDE SEQUENCE</scope>
    <source>
        <tissue evidence="1">Shoot tissue taken approximately 20 cm above the soil surface</tissue>
    </source>
</reference>
<proteinExistence type="predicted"/>
<name>A0A0A9TZP3_ARUDO</name>
<dbReference type="EMBL" id="GBRH01195221">
    <property type="protein sequence ID" value="JAE02675.1"/>
    <property type="molecule type" value="Transcribed_RNA"/>
</dbReference>
<accession>A0A0A9TZP3</accession>